<evidence type="ECO:0000313" key="4">
    <source>
        <dbReference type="EMBL" id="KUL30021.1"/>
    </source>
</evidence>
<keyword evidence="1" id="KW-0812">Transmembrane</keyword>
<keyword evidence="1" id="KW-0472">Membrane</keyword>
<evidence type="ECO:0008006" key="6">
    <source>
        <dbReference type="Google" id="ProtNLM"/>
    </source>
</evidence>
<dbReference type="Pfam" id="PF23493">
    <property type="entry name" value="CysS_C"/>
    <property type="match status" value="1"/>
</dbReference>
<evidence type="ECO:0000259" key="2">
    <source>
        <dbReference type="Pfam" id="PF23493"/>
    </source>
</evidence>
<name>A0A101JPG7_9ACTN</name>
<sequence>MTRDTAELGFAPPDRLLITCGPAALGLLLAWVLPMVARWALDLHFWLPFRPAFVVVGAVDEPWELAVQAGILVVLGLLGTATLYENLTTVTVSRFEARIGPAGLPRGEVTAVYLDGDDLVVLDRESRQAARCVPRARRRVLAATFPEFGYPWRDADPYAGLYHRWTPSSDALPPAADAVLSARAVAVRKKAAKEARELRATLEKLGYSVRDEGGEQLWRPLVHS</sequence>
<accession>A0A101JPG7</accession>
<feature type="transmembrane region" description="Helical" evidence="1">
    <location>
        <begin position="16"/>
        <end position="36"/>
    </location>
</feature>
<dbReference type="AlphaFoldDB" id="A0A101JPG7"/>
<reference evidence="4 5" key="1">
    <citation type="submission" date="2015-10" db="EMBL/GenBank/DDBJ databases">
        <authorList>
            <person name="Gilbert D.G."/>
        </authorList>
    </citation>
    <scope>NUCLEOTIDE SEQUENCE [LARGE SCALE GENOMIC DNA]</scope>
    <source>
        <strain evidence="4 5">NRRL B-16712</strain>
    </source>
</reference>
<keyword evidence="1" id="KW-1133">Transmembrane helix</keyword>
<feature type="transmembrane region" description="Helical" evidence="1">
    <location>
        <begin position="65"/>
        <end position="84"/>
    </location>
</feature>
<dbReference type="RefSeq" id="WP_067696468.1">
    <property type="nucleotide sequence ID" value="NZ_LLZH01000268.1"/>
</dbReference>
<protein>
    <recommendedName>
        <fullName evidence="6">DUF308 domain-containing protein</fullName>
    </recommendedName>
</protein>
<dbReference type="Proteomes" id="UP000053244">
    <property type="component" value="Unassembled WGS sequence"/>
</dbReference>
<feature type="domain" description="Cysteinyl-tRNA ligase anticodon binding" evidence="2">
    <location>
        <begin position="170"/>
        <end position="219"/>
    </location>
</feature>
<evidence type="ECO:0000256" key="1">
    <source>
        <dbReference type="SAM" id="Phobius"/>
    </source>
</evidence>
<dbReference type="OrthoDB" id="5145029at2"/>
<keyword evidence="5" id="KW-1185">Reference proteome</keyword>
<gene>
    <name evidence="4" type="ORF">ADL15_25985</name>
</gene>
<dbReference type="InterPro" id="IPR056411">
    <property type="entry name" value="CysS_C"/>
</dbReference>
<proteinExistence type="predicted"/>
<evidence type="ECO:0000259" key="3">
    <source>
        <dbReference type="Pfam" id="PF23494"/>
    </source>
</evidence>
<organism evidence="4 5">
    <name type="scientific">Actinoplanes awajinensis subsp. mycoplanecinus</name>
    <dbReference type="NCBI Taxonomy" id="135947"/>
    <lineage>
        <taxon>Bacteria</taxon>
        <taxon>Bacillati</taxon>
        <taxon>Actinomycetota</taxon>
        <taxon>Actinomycetes</taxon>
        <taxon>Micromonosporales</taxon>
        <taxon>Micromonosporaceae</taxon>
        <taxon>Actinoplanes</taxon>
    </lineage>
</organism>
<feature type="domain" description="YqeB PH" evidence="3">
    <location>
        <begin position="8"/>
        <end position="153"/>
    </location>
</feature>
<dbReference type="InterPro" id="IPR057798">
    <property type="entry name" value="PH_YqeB"/>
</dbReference>
<dbReference type="Pfam" id="PF23494">
    <property type="entry name" value="bPH_10"/>
    <property type="match status" value="1"/>
</dbReference>
<comment type="caution">
    <text evidence="4">The sequence shown here is derived from an EMBL/GenBank/DDBJ whole genome shotgun (WGS) entry which is preliminary data.</text>
</comment>
<evidence type="ECO:0000313" key="5">
    <source>
        <dbReference type="Proteomes" id="UP000053244"/>
    </source>
</evidence>
<dbReference type="EMBL" id="LLZH01000268">
    <property type="protein sequence ID" value="KUL30021.1"/>
    <property type="molecule type" value="Genomic_DNA"/>
</dbReference>